<dbReference type="PROSITE" id="PS51292">
    <property type="entry name" value="ZF_RING_CH"/>
    <property type="match status" value="1"/>
</dbReference>
<evidence type="ECO:0000256" key="1">
    <source>
        <dbReference type="ARBA" id="ARBA00022723"/>
    </source>
</evidence>
<keyword evidence="1" id="KW-0479">Metal-binding</keyword>
<proteinExistence type="predicted"/>
<dbReference type="Gene3D" id="3.30.40.10">
    <property type="entry name" value="Zinc/RING finger domain, C3HC4 (zinc finger)"/>
    <property type="match status" value="1"/>
</dbReference>
<evidence type="ECO:0000256" key="2">
    <source>
        <dbReference type="ARBA" id="ARBA00022771"/>
    </source>
</evidence>
<dbReference type="PANTHER" id="PTHR46214">
    <property type="entry name" value="ZINC FINGER, RING-CH-TYPE"/>
    <property type="match status" value="1"/>
</dbReference>
<dbReference type="Pfam" id="PF12906">
    <property type="entry name" value="RINGv"/>
    <property type="match status" value="1"/>
</dbReference>
<dbReference type="SMART" id="SM00744">
    <property type="entry name" value="RINGv"/>
    <property type="match status" value="1"/>
</dbReference>
<evidence type="ECO:0000259" key="6">
    <source>
        <dbReference type="PROSITE" id="PS51292"/>
    </source>
</evidence>
<dbReference type="InterPro" id="IPR013083">
    <property type="entry name" value="Znf_RING/FYVE/PHD"/>
</dbReference>
<evidence type="ECO:0000256" key="3">
    <source>
        <dbReference type="ARBA" id="ARBA00022833"/>
    </source>
</evidence>
<feature type="transmembrane region" description="Helical" evidence="5">
    <location>
        <begin position="289"/>
        <end position="309"/>
    </location>
</feature>
<sequence>MDKERSPEKSDREDFSSPTENVDPVDDSSCDSIDKESGLATCRVCQCAEPDRRGNVALGFLGISPPASDISNGKKKVISELKVSLTNVGNNSHNRSELKRSEFIEFISPKGEVFICTADVEFGFDNHEDILSALGCACKSDLALAHYACALKWFINHGSIICEICGHVAKNIRSEDFKKVLVSLKEYEALRERIIRGEPDAVAAIRRQRLSEISLWFNPHNNIAALSLVVIEQPSTSNVVMEEVASVRTTCTEWVVEGIVILFATGLLTVTLAWFIAPHVGKNTAKNGLHILLGGICALTVVVFFRFFVLTRIKYGPARYWAILFIFWFLVFGIWASRTHAIQDSNAAVNVAFAAIFAAIVELQRQISLAFPSTDDIPSPSPPLLPPDAPLSEEFSPTTQTIPQQLQQLLFTSKTHNILPQQPISTEDPTQHMGIKMQHPQLVYLRSQPFR</sequence>
<reference evidence="7" key="1">
    <citation type="submission" date="2020-06" db="EMBL/GenBank/DDBJ databases">
        <authorList>
            <person name="Li T."/>
            <person name="Hu X."/>
            <person name="Zhang T."/>
            <person name="Song X."/>
            <person name="Zhang H."/>
            <person name="Dai N."/>
            <person name="Sheng W."/>
            <person name="Hou X."/>
            <person name="Wei L."/>
        </authorList>
    </citation>
    <scope>NUCLEOTIDE SEQUENCE</scope>
    <source>
        <strain evidence="7">3651</strain>
        <tissue evidence="7">Leaf</tissue>
    </source>
</reference>
<keyword evidence="3" id="KW-0862">Zinc</keyword>
<keyword evidence="5" id="KW-1133">Transmembrane helix</keyword>
<name>A0AAE2CLM7_9LAMI</name>
<organism evidence="7 8">
    <name type="scientific">Sesamum alatum</name>
    <dbReference type="NCBI Taxonomy" id="300844"/>
    <lineage>
        <taxon>Eukaryota</taxon>
        <taxon>Viridiplantae</taxon>
        <taxon>Streptophyta</taxon>
        <taxon>Embryophyta</taxon>
        <taxon>Tracheophyta</taxon>
        <taxon>Spermatophyta</taxon>
        <taxon>Magnoliopsida</taxon>
        <taxon>eudicotyledons</taxon>
        <taxon>Gunneridae</taxon>
        <taxon>Pentapetalae</taxon>
        <taxon>asterids</taxon>
        <taxon>lamiids</taxon>
        <taxon>Lamiales</taxon>
        <taxon>Pedaliaceae</taxon>
        <taxon>Sesamum</taxon>
    </lineage>
</organism>
<evidence type="ECO:0000313" key="7">
    <source>
        <dbReference type="EMBL" id="KAK4426756.1"/>
    </source>
</evidence>
<accession>A0AAE2CLM7</accession>
<feature type="domain" description="RING-CH-type" evidence="6">
    <location>
        <begin position="105"/>
        <end position="172"/>
    </location>
</feature>
<dbReference type="PANTHER" id="PTHR46214:SF12">
    <property type="entry name" value="RING_FYVE_PHD ZINC FINGER SUPERFAMILY PROTEIN"/>
    <property type="match status" value="1"/>
</dbReference>
<feature type="compositionally biased region" description="Basic and acidic residues" evidence="4">
    <location>
        <begin position="1"/>
        <end position="15"/>
    </location>
</feature>
<keyword evidence="2" id="KW-0863">Zinc-finger</keyword>
<evidence type="ECO:0000313" key="8">
    <source>
        <dbReference type="Proteomes" id="UP001293254"/>
    </source>
</evidence>
<keyword evidence="8" id="KW-1185">Reference proteome</keyword>
<feature type="region of interest" description="Disordered" evidence="4">
    <location>
        <begin position="1"/>
        <end position="31"/>
    </location>
</feature>
<keyword evidence="5" id="KW-0812">Transmembrane</keyword>
<dbReference type="GO" id="GO:0008270">
    <property type="term" value="F:zinc ion binding"/>
    <property type="evidence" value="ECO:0007669"/>
    <property type="project" value="UniProtKB-KW"/>
</dbReference>
<dbReference type="Proteomes" id="UP001293254">
    <property type="component" value="Unassembled WGS sequence"/>
</dbReference>
<feature type="transmembrane region" description="Helical" evidence="5">
    <location>
        <begin position="321"/>
        <end position="341"/>
    </location>
</feature>
<evidence type="ECO:0000256" key="5">
    <source>
        <dbReference type="SAM" id="Phobius"/>
    </source>
</evidence>
<dbReference type="InterPro" id="IPR011016">
    <property type="entry name" value="Znf_RING-CH"/>
</dbReference>
<gene>
    <name evidence="7" type="ORF">Salat_1444300</name>
</gene>
<dbReference type="SUPFAM" id="SSF57850">
    <property type="entry name" value="RING/U-box"/>
    <property type="match status" value="1"/>
</dbReference>
<feature type="transmembrane region" description="Helical" evidence="5">
    <location>
        <begin position="254"/>
        <end position="277"/>
    </location>
</feature>
<protein>
    <recommendedName>
        <fullName evidence="6">RING-CH-type domain-containing protein</fullName>
    </recommendedName>
</protein>
<feature type="transmembrane region" description="Helical" evidence="5">
    <location>
        <begin position="347"/>
        <end position="363"/>
    </location>
</feature>
<dbReference type="AlphaFoldDB" id="A0AAE2CLM7"/>
<reference evidence="7" key="2">
    <citation type="journal article" date="2024" name="Plant">
        <title>Genomic evolution and insights into agronomic trait innovations of Sesamum species.</title>
        <authorList>
            <person name="Miao H."/>
            <person name="Wang L."/>
            <person name="Qu L."/>
            <person name="Liu H."/>
            <person name="Sun Y."/>
            <person name="Le M."/>
            <person name="Wang Q."/>
            <person name="Wei S."/>
            <person name="Zheng Y."/>
            <person name="Lin W."/>
            <person name="Duan Y."/>
            <person name="Cao H."/>
            <person name="Xiong S."/>
            <person name="Wang X."/>
            <person name="Wei L."/>
            <person name="Li C."/>
            <person name="Ma Q."/>
            <person name="Ju M."/>
            <person name="Zhao R."/>
            <person name="Li G."/>
            <person name="Mu C."/>
            <person name="Tian Q."/>
            <person name="Mei H."/>
            <person name="Zhang T."/>
            <person name="Gao T."/>
            <person name="Zhang H."/>
        </authorList>
    </citation>
    <scope>NUCLEOTIDE SEQUENCE</scope>
    <source>
        <strain evidence="7">3651</strain>
    </source>
</reference>
<keyword evidence="5" id="KW-0472">Membrane</keyword>
<dbReference type="EMBL" id="JACGWO010000005">
    <property type="protein sequence ID" value="KAK4426756.1"/>
    <property type="molecule type" value="Genomic_DNA"/>
</dbReference>
<comment type="caution">
    <text evidence="7">The sequence shown here is derived from an EMBL/GenBank/DDBJ whole genome shotgun (WGS) entry which is preliminary data.</text>
</comment>
<evidence type="ECO:0000256" key="4">
    <source>
        <dbReference type="SAM" id="MobiDB-lite"/>
    </source>
</evidence>